<proteinExistence type="predicted"/>
<gene>
    <name evidence="1" type="ORF">J2787_001193</name>
</gene>
<organism evidence="1 2">
    <name type="scientific">Chryseobacterium rhizosphaerae</name>
    <dbReference type="NCBI Taxonomy" id="395937"/>
    <lineage>
        <taxon>Bacteria</taxon>
        <taxon>Pseudomonadati</taxon>
        <taxon>Bacteroidota</taxon>
        <taxon>Flavobacteriia</taxon>
        <taxon>Flavobacteriales</taxon>
        <taxon>Weeksellaceae</taxon>
        <taxon>Chryseobacterium group</taxon>
        <taxon>Chryseobacterium</taxon>
    </lineage>
</organism>
<comment type="caution">
    <text evidence="1">The sequence shown here is derived from an EMBL/GenBank/DDBJ whole genome shotgun (WGS) entry which is preliminary data.</text>
</comment>
<dbReference type="Proteomes" id="UP001184861">
    <property type="component" value="Unassembled WGS sequence"/>
</dbReference>
<reference evidence="1" key="1">
    <citation type="submission" date="2023-07" db="EMBL/GenBank/DDBJ databases">
        <title>Sorghum-associated microbial communities from plants grown in Nebraska, USA.</title>
        <authorList>
            <person name="Schachtman D."/>
        </authorList>
    </citation>
    <scope>NUCLEOTIDE SEQUENCE</scope>
    <source>
        <strain evidence="1">DS2360</strain>
    </source>
</reference>
<accession>A0AAE3Y5K6</accession>
<sequence length="37" mass="4083">MSIERMFNIVIKVNHNISHTTSVGSPDTKGLKIIAVM</sequence>
<evidence type="ECO:0000313" key="2">
    <source>
        <dbReference type="Proteomes" id="UP001184861"/>
    </source>
</evidence>
<evidence type="ECO:0000313" key="1">
    <source>
        <dbReference type="EMBL" id="MDR6525823.1"/>
    </source>
</evidence>
<name>A0AAE3Y5K6_9FLAO</name>
<dbReference type="AlphaFoldDB" id="A0AAE3Y5K6"/>
<protein>
    <submittedName>
        <fullName evidence="1">Uncharacterized protein</fullName>
    </submittedName>
</protein>
<dbReference type="EMBL" id="JAVDQY010000001">
    <property type="protein sequence ID" value="MDR6525823.1"/>
    <property type="molecule type" value="Genomic_DNA"/>
</dbReference>